<evidence type="ECO:0000313" key="5">
    <source>
        <dbReference type="Proteomes" id="UP001303046"/>
    </source>
</evidence>
<proteinExistence type="predicted"/>
<name>A0ABR1BN90_NECAM</name>
<gene>
    <name evidence="4" type="primary">Necator_chrI.g1641</name>
    <name evidence="4" type="ORF">RB195_005515</name>
</gene>
<evidence type="ECO:0008006" key="6">
    <source>
        <dbReference type="Google" id="ProtNLM"/>
    </source>
</evidence>
<dbReference type="Pfam" id="PF01531">
    <property type="entry name" value="Glyco_transf_11"/>
    <property type="match status" value="1"/>
</dbReference>
<reference evidence="4 5" key="1">
    <citation type="submission" date="2023-08" db="EMBL/GenBank/DDBJ databases">
        <title>A Necator americanus chromosomal reference genome.</title>
        <authorList>
            <person name="Ilik V."/>
            <person name="Petrzelkova K.J."/>
            <person name="Pardy F."/>
            <person name="Fuh T."/>
            <person name="Niatou-Singa F.S."/>
            <person name="Gouil Q."/>
            <person name="Baker L."/>
            <person name="Ritchie M.E."/>
            <person name="Jex A.R."/>
            <person name="Gazzola D."/>
            <person name="Li H."/>
            <person name="Toshio Fujiwara R."/>
            <person name="Zhan B."/>
            <person name="Aroian R.V."/>
            <person name="Pafco B."/>
            <person name="Schwarz E.M."/>
        </authorList>
    </citation>
    <scope>NUCLEOTIDE SEQUENCE [LARGE SCALE GENOMIC DNA]</scope>
    <source>
        <strain evidence="4 5">Aroian</strain>
        <tissue evidence="4">Whole animal</tissue>
    </source>
</reference>
<dbReference type="PANTHER" id="PTHR22898:SF4">
    <property type="entry name" value="GALACTOSIDE 2-ALPHA-L-FUCOSYLTRANSFERASE-RELATED"/>
    <property type="match status" value="1"/>
</dbReference>
<evidence type="ECO:0000256" key="1">
    <source>
        <dbReference type="ARBA" id="ARBA00022676"/>
    </source>
</evidence>
<evidence type="ECO:0000256" key="2">
    <source>
        <dbReference type="ARBA" id="ARBA00022679"/>
    </source>
</evidence>
<dbReference type="Proteomes" id="UP001303046">
    <property type="component" value="Unassembled WGS sequence"/>
</dbReference>
<keyword evidence="3" id="KW-0472">Membrane</keyword>
<comment type="caution">
    <text evidence="4">The sequence shown here is derived from an EMBL/GenBank/DDBJ whole genome shotgun (WGS) entry which is preliminary data.</text>
</comment>
<keyword evidence="2" id="KW-0808">Transferase</keyword>
<keyword evidence="3" id="KW-1133">Transmembrane helix</keyword>
<keyword evidence="3" id="KW-0812">Transmembrane</keyword>
<dbReference type="CDD" id="cd11301">
    <property type="entry name" value="Fut1_Fut2_like"/>
    <property type="match status" value="1"/>
</dbReference>
<accession>A0ABR1BN90</accession>
<keyword evidence="1" id="KW-0328">Glycosyltransferase</keyword>
<feature type="transmembrane region" description="Helical" evidence="3">
    <location>
        <begin position="105"/>
        <end position="124"/>
    </location>
</feature>
<dbReference type="EMBL" id="JAVFWL010000001">
    <property type="protein sequence ID" value="KAK6727892.1"/>
    <property type="molecule type" value="Genomic_DNA"/>
</dbReference>
<dbReference type="InterPro" id="IPR002516">
    <property type="entry name" value="Glyco_trans_11"/>
</dbReference>
<evidence type="ECO:0000313" key="4">
    <source>
        <dbReference type="EMBL" id="KAK6727892.1"/>
    </source>
</evidence>
<dbReference type="InterPro" id="IPR052501">
    <property type="entry name" value="Alpha-1-2_FucT"/>
</dbReference>
<organism evidence="4 5">
    <name type="scientific">Necator americanus</name>
    <name type="common">Human hookworm</name>
    <dbReference type="NCBI Taxonomy" id="51031"/>
    <lineage>
        <taxon>Eukaryota</taxon>
        <taxon>Metazoa</taxon>
        <taxon>Ecdysozoa</taxon>
        <taxon>Nematoda</taxon>
        <taxon>Chromadorea</taxon>
        <taxon>Rhabditida</taxon>
        <taxon>Rhabditina</taxon>
        <taxon>Rhabditomorpha</taxon>
        <taxon>Strongyloidea</taxon>
        <taxon>Ancylostomatidae</taxon>
        <taxon>Bunostominae</taxon>
        <taxon>Necator</taxon>
    </lineage>
</organism>
<sequence length="421" mass="48965">MNQLANEVTRQRSTTKCWRLLNDQNLLTLETLKNLSSETVFLIFPDYCEVLLICLVPWRRSGAGEFRQRTFEYRQFVGVALLRRWRVDEGAVTIARQLSQVNKCVSYSFMFIFTAFLLTSHVRLKNQKFVALKPNHERLGNQLYQLASGFGIARKLGRTLYYPLAEGAAENLRCYLSLIQATFPRTGTIYRIIPKHLVEQTSVPFAVDENGKRTCCRYDDPSRFIGHPAKFLLLEMSFAQNSKYFEDYLFELRWLFNFSSQSENEGNLRLRQLNIDNSTEFMCVHIRRTDFLSYGVESNLNSTLTATKNIAMKKGLSNFLIFGDDQEFMRSLAAKLVDDTMFGHSKTVRASAFSEMTDLYISYSVCSAFLMSASSSTFGWWLAFFSRNQNSVYYYKDRRPTDDYKLLKDEFALKSWHRYDG</sequence>
<evidence type="ECO:0000256" key="3">
    <source>
        <dbReference type="SAM" id="Phobius"/>
    </source>
</evidence>
<keyword evidence="5" id="KW-1185">Reference proteome</keyword>
<dbReference type="PANTHER" id="PTHR22898">
    <property type="entry name" value="UNCHARACTERIZED GLYCOSOL TRANSFERASE-RELATED"/>
    <property type="match status" value="1"/>
</dbReference>
<protein>
    <recommendedName>
        <fullName evidence="6">L-Fucosyltransferase</fullName>
    </recommendedName>
</protein>